<dbReference type="OrthoDB" id="9794876at2"/>
<evidence type="ECO:0000313" key="3">
    <source>
        <dbReference type="EMBL" id="KRG75988.1"/>
    </source>
</evidence>
<dbReference type="PATRIC" id="fig|336566.3.peg.1592"/>
<proteinExistence type="inferred from homology"/>
<dbReference type="PANTHER" id="PTHR34039">
    <property type="entry name" value="UPF0102 PROTEIN YRAN"/>
    <property type="match status" value="1"/>
</dbReference>
<dbReference type="RefSeq" id="WP_057638323.1">
    <property type="nucleotide sequence ID" value="NZ_LDJM01000026.1"/>
</dbReference>
<dbReference type="SUPFAM" id="SSF52980">
    <property type="entry name" value="Restriction endonuclease-like"/>
    <property type="match status" value="1"/>
</dbReference>
<dbReference type="Proteomes" id="UP000050956">
    <property type="component" value="Unassembled WGS sequence"/>
</dbReference>
<dbReference type="Pfam" id="PF02021">
    <property type="entry name" value="UPF0102"/>
    <property type="match status" value="1"/>
</dbReference>
<protein>
    <recommendedName>
        <fullName evidence="2">UPF0102 protein ABB30_10850</fullName>
    </recommendedName>
</protein>
<dbReference type="InterPro" id="IPR011856">
    <property type="entry name" value="tRNA_endonuc-like_dom_sf"/>
</dbReference>
<dbReference type="HAMAP" id="MF_00048">
    <property type="entry name" value="UPF0102"/>
    <property type="match status" value="1"/>
</dbReference>
<dbReference type="InterPro" id="IPR003509">
    <property type="entry name" value="UPF0102_YraN-like"/>
</dbReference>
<dbReference type="CDD" id="cd20736">
    <property type="entry name" value="PoNe_Nuclease"/>
    <property type="match status" value="1"/>
</dbReference>
<evidence type="ECO:0000256" key="1">
    <source>
        <dbReference type="ARBA" id="ARBA00006738"/>
    </source>
</evidence>
<dbReference type="Gene3D" id="3.40.1350.10">
    <property type="match status" value="1"/>
</dbReference>
<comment type="similarity">
    <text evidence="1 2">Belongs to the UPF0102 family.</text>
</comment>
<gene>
    <name evidence="3" type="ORF">ABB30_10850</name>
</gene>
<dbReference type="GO" id="GO:0003676">
    <property type="term" value="F:nucleic acid binding"/>
    <property type="evidence" value="ECO:0007669"/>
    <property type="project" value="InterPro"/>
</dbReference>
<name>A0A0R0DE79_9GAMM</name>
<dbReference type="EMBL" id="LDJM01000026">
    <property type="protein sequence ID" value="KRG75988.1"/>
    <property type="molecule type" value="Genomic_DNA"/>
</dbReference>
<accession>A0A0R0DE79</accession>
<dbReference type="STRING" id="336566.ABB30_10850"/>
<keyword evidence="4" id="KW-1185">Reference proteome</keyword>
<dbReference type="NCBIfam" id="NF009150">
    <property type="entry name" value="PRK12497.1-3"/>
    <property type="match status" value="1"/>
</dbReference>
<organism evidence="3 4">
    <name type="scientific">Stenotrophomonas ginsengisoli</name>
    <dbReference type="NCBI Taxonomy" id="336566"/>
    <lineage>
        <taxon>Bacteria</taxon>
        <taxon>Pseudomonadati</taxon>
        <taxon>Pseudomonadota</taxon>
        <taxon>Gammaproteobacteria</taxon>
        <taxon>Lysobacterales</taxon>
        <taxon>Lysobacteraceae</taxon>
        <taxon>Stenotrophomonas</taxon>
    </lineage>
</organism>
<dbReference type="AlphaFoldDB" id="A0A0R0DE79"/>
<evidence type="ECO:0000256" key="2">
    <source>
        <dbReference type="HAMAP-Rule" id="MF_00048"/>
    </source>
</evidence>
<dbReference type="NCBIfam" id="TIGR00252">
    <property type="entry name" value="YraN family protein"/>
    <property type="match status" value="1"/>
</dbReference>
<evidence type="ECO:0000313" key="4">
    <source>
        <dbReference type="Proteomes" id="UP000050956"/>
    </source>
</evidence>
<dbReference type="InterPro" id="IPR011335">
    <property type="entry name" value="Restrct_endonuc-II-like"/>
</dbReference>
<sequence length="122" mass="13356">MAAEHLQRGAAAETTALNLLRRAGLQLLARNARSRAGELDLVMLDGDTLVFVEVRQRSSAAFGGALDSIDAHKCRRVVRAATGWLAGHPQYAQAPCRFDVVLADGQPPQLQWLRDAFRADDY</sequence>
<dbReference type="PANTHER" id="PTHR34039:SF1">
    <property type="entry name" value="UPF0102 PROTEIN YRAN"/>
    <property type="match status" value="1"/>
</dbReference>
<comment type="caution">
    <text evidence="3">The sequence shown here is derived from an EMBL/GenBank/DDBJ whole genome shotgun (WGS) entry which is preliminary data.</text>
</comment>
<reference evidence="3 4" key="1">
    <citation type="submission" date="2015-05" db="EMBL/GenBank/DDBJ databases">
        <title>Genome sequencing and analysis of members of genus Stenotrophomonas.</title>
        <authorList>
            <person name="Patil P.P."/>
            <person name="Midha S."/>
            <person name="Patil P.B."/>
        </authorList>
    </citation>
    <scope>NUCLEOTIDE SEQUENCE [LARGE SCALE GENOMIC DNA]</scope>
    <source>
        <strain evidence="3 4">DSM 24757</strain>
    </source>
</reference>